<evidence type="ECO:0000256" key="5">
    <source>
        <dbReference type="ARBA" id="ARBA00022779"/>
    </source>
</evidence>
<dbReference type="GO" id="GO:0005886">
    <property type="term" value="C:plasma membrane"/>
    <property type="evidence" value="ECO:0007669"/>
    <property type="project" value="UniProtKB-SubCell"/>
</dbReference>
<accession>A0AAW7ZFX5</accession>
<dbReference type="GO" id="GO:0009425">
    <property type="term" value="C:bacterial-type flagellum basal body"/>
    <property type="evidence" value="ECO:0007669"/>
    <property type="project" value="InterPro"/>
</dbReference>
<dbReference type="GO" id="GO:0003774">
    <property type="term" value="F:cytoskeletal motor activity"/>
    <property type="evidence" value="ECO:0007669"/>
    <property type="project" value="InterPro"/>
</dbReference>
<dbReference type="InterPro" id="IPR036429">
    <property type="entry name" value="SpoA-like_sf"/>
</dbReference>
<sequence>MTEKEIEMFLGELGNNVEGEAAIKKVSFPPLDSLQQARTMKTSLAHLEDIKITISAELGDKILKFREVLNLDVGSIINLDKSAGDAINIYINEQKVALGEIIVVNDGFAVRFNTLDPPKNLRREGSNG</sequence>
<dbReference type="InterPro" id="IPR051469">
    <property type="entry name" value="FliN/MopA/SpaO"/>
</dbReference>
<name>A0AAW7ZFX5_9FIRM</name>
<gene>
    <name evidence="8" type="ORF">P6N53_14200</name>
</gene>
<keyword evidence="8" id="KW-0969">Cilium</keyword>
<evidence type="ECO:0000313" key="9">
    <source>
        <dbReference type="Proteomes" id="UP001172911"/>
    </source>
</evidence>
<evidence type="ECO:0000259" key="7">
    <source>
        <dbReference type="Pfam" id="PF01052"/>
    </source>
</evidence>
<dbReference type="InterPro" id="IPR001172">
    <property type="entry name" value="FliN_T3SS_HrcQb"/>
</dbReference>
<protein>
    <submittedName>
        <fullName evidence="8">FliM/FliN family flagellar motor switch protein</fullName>
    </submittedName>
</protein>
<keyword evidence="8" id="KW-0966">Cell projection</keyword>
<evidence type="ECO:0000256" key="4">
    <source>
        <dbReference type="ARBA" id="ARBA00022500"/>
    </source>
</evidence>
<reference evidence="8" key="2">
    <citation type="submission" date="2023-03" db="EMBL/GenBank/DDBJ databases">
        <authorList>
            <person name="Zhang Z."/>
        </authorList>
    </citation>
    <scope>NUCLEOTIDE SEQUENCE</scope>
    <source>
        <strain evidence="8">DSA</strain>
    </source>
</reference>
<comment type="similarity">
    <text evidence="2">Belongs to the FliN/MopA/SpaO family.</text>
</comment>
<evidence type="ECO:0000256" key="6">
    <source>
        <dbReference type="ARBA" id="ARBA00023136"/>
    </source>
</evidence>
<proteinExistence type="inferred from homology"/>
<feature type="domain" description="Flagellar motor switch protein FliN-like C-terminal" evidence="7">
    <location>
        <begin position="46"/>
        <end position="112"/>
    </location>
</feature>
<dbReference type="Pfam" id="PF01052">
    <property type="entry name" value="FliMN_C"/>
    <property type="match status" value="1"/>
</dbReference>
<comment type="subcellular location">
    <subcellularLocation>
        <location evidence="1">Cell membrane</location>
        <topology evidence="1">Peripheral membrane protein</topology>
        <orientation evidence="1">Cytoplasmic side</orientation>
    </subcellularLocation>
</comment>
<dbReference type="Gene3D" id="2.30.330.10">
    <property type="entry name" value="SpoA-like"/>
    <property type="match status" value="1"/>
</dbReference>
<dbReference type="InterPro" id="IPR001543">
    <property type="entry name" value="FliN-like_C"/>
</dbReference>
<dbReference type="SUPFAM" id="SSF101801">
    <property type="entry name" value="Surface presentation of antigens (SPOA)"/>
    <property type="match status" value="1"/>
</dbReference>
<dbReference type="PANTHER" id="PTHR43484">
    <property type="match status" value="1"/>
</dbReference>
<keyword evidence="6" id="KW-0472">Membrane</keyword>
<keyword evidence="9" id="KW-1185">Reference proteome</keyword>
<dbReference type="PANTHER" id="PTHR43484:SF1">
    <property type="entry name" value="FLAGELLAR MOTOR SWITCH PROTEIN FLIN"/>
    <property type="match status" value="1"/>
</dbReference>
<keyword evidence="4" id="KW-0145">Chemotaxis</keyword>
<reference evidence="8" key="1">
    <citation type="journal article" date="2023" name="J. Hazard. Mater.">
        <title>Anaerobic biodegradation of pyrene and benzo[a]pyrene by a new sulfate-reducing Desulforamulus aquiferis strain DSA.</title>
        <authorList>
            <person name="Zhang Z."/>
            <person name="Sun J."/>
            <person name="Gong X."/>
            <person name="Wang C."/>
            <person name="Wang H."/>
        </authorList>
    </citation>
    <scope>NUCLEOTIDE SEQUENCE</scope>
    <source>
        <strain evidence="8">DSA</strain>
    </source>
</reference>
<comment type="caution">
    <text evidence="8">The sequence shown here is derived from an EMBL/GenBank/DDBJ whole genome shotgun (WGS) entry which is preliminary data.</text>
</comment>
<dbReference type="Proteomes" id="UP001172911">
    <property type="component" value="Unassembled WGS sequence"/>
</dbReference>
<evidence type="ECO:0000256" key="2">
    <source>
        <dbReference type="ARBA" id="ARBA00009226"/>
    </source>
</evidence>
<evidence type="ECO:0000256" key="3">
    <source>
        <dbReference type="ARBA" id="ARBA00022475"/>
    </source>
</evidence>
<dbReference type="AlphaFoldDB" id="A0AAW7ZFX5"/>
<dbReference type="EMBL" id="JARPTC010000021">
    <property type="protein sequence ID" value="MDO7788375.1"/>
    <property type="molecule type" value="Genomic_DNA"/>
</dbReference>
<keyword evidence="8" id="KW-0282">Flagellum</keyword>
<keyword evidence="5" id="KW-0283">Flagellar rotation</keyword>
<organism evidence="8 9">
    <name type="scientific">Desulforamulus aquiferis</name>
    <dbReference type="NCBI Taxonomy" id="1397668"/>
    <lineage>
        <taxon>Bacteria</taxon>
        <taxon>Bacillati</taxon>
        <taxon>Bacillota</taxon>
        <taxon>Clostridia</taxon>
        <taxon>Eubacteriales</taxon>
        <taxon>Peptococcaceae</taxon>
        <taxon>Desulforamulus</taxon>
    </lineage>
</organism>
<evidence type="ECO:0000256" key="1">
    <source>
        <dbReference type="ARBA" id="ARBA00004413"/>
    </source>
</evidence>
<dbReference type="PRINTS" id="PR00956">
    <property type="entry name" value="FLGMOTORFLIN"/>
</dbReference>
<dbReference type="GO" id="GO:0071973">
    <property type="term" value="P:bacterial-type flagellum-dependent cell motility"/>
    <property type="evidence" value="ECO:0007669"/>
    <property type="project" value="InterPro"/>
</dbReference>
<keyword evidence="3" id="KW-1003">Cell membrane</keyword>
<dbReference type="GO" id="GO:0006935">
    <property type="term" value="P:chemotaxis"/>
    <property type="evidence" value="ECO:0007669"/>
    <property type="project" value="UniProtKB-KW"/>
</dbReference>
<dbReference type="RefSeq" id="WP_304544257.1">
    <property type="nucleotide sequence ID" value="NZ_JARPTC010000021.1"/>
</dbReference>
<evidence type="ECO:0000313" key="8">
    <source>
        <dbReference type="EMBL" id="MDO7788375.1"/>
    </source>
</evidence>